<feature type="domain" description="Glyoxalase-like" evidence="1">
    <location>
        <begin position="5"/>
        <end position="191"/>
    </location>
</feature>
<dbReference type="InterPro" id="IPR025870">
    <property type="entry name" value="Glyoxalase-like_dom"/>
</dbReference>
<dbReference type="PANTHER" id="PTHR40265">
    <property type="entry name" value="BLL2707 PROTEIN"/>
    <property type="match status" value="1"/>
</dbReference>
<dbReference type="EMBL" id="CCEH01000004">
    <property type="protein sequence ID" value="CDR27546.1"/>
    <property type="molecule type" value="Genomic_DNA"/>
</dbReference>
<protein>
    <recommendedName>
        <fullName evidence="1">Glyoxalase-like domain-containing protein</fullName>
    </recommendedName>
</protein>
<dbReference type="RefSeq" id="WP_047529627.1">
    <property type="nucleotide sequence ID" value="NZ_CCEH01000004.1"/>
</dbReference>
<gene>
    <name evidence="2" type="ORF">ERS140147_00651</name>
</gene>
<evidence type="ECO:0000313" key="2">
    <source>
        <dbReference type="EMBL" id="CDR27546.1"/>
    </source>
</evidence>
<organism evidence="2 3">
    <name type="scientific">Staphylococcus schweitzeri</name>
    <dbReference type="NCBI Taxonomy" id="1654388"/>
    <lineage>
        <taxon>Bacteria</taxon>
        <taxon>Bacillati</taxon>
        <taxon>Bacillota</taxon>
        <taxon>Bacilli</taxon>
        <taxon>Bacillales</taxon>
        <taxon>Staphylococcaceae</taxon>
        <taxon>Staphylococcus</taxon>
    </lineage>
</organism>
<reference evidence="2 3" key="1">
    <citation type="submission" date="2014-05" db="EMBL/GenBank/DDBJ databases">
        <authorList>
            <person name="Aslett A.Martin."/>
            <person name="De Silva Nishadi"/>
        </authorList>
    </citation>
    <scope>NUCLEOTIDE SEQUENCE [LARGE SCALE GENOMIC DNA]</scope>
</reference>
<dbReference type="Proteomes" id="UP000044616">
    <property type="component" value="Unassembled WGS sequence"/>
</dbReference>
<dbReference type="Pfam" id="PF13468">
    <property type="entry name" value="Glyoxalase_3"/>
    <property type="match status" value="1"/>
</dbReference>
<sequence length="254" mass="30114">MVLKFDHIIHYIDQLNHFNFPGDVIKLHSGGHHNKFGTFNKLGYINENYIELLDVENNEKLKKMAKTIEGDVAFATQIVQEKYEQGFKNICIRTDDIVTVKNRLQSEQVEVVGPIHMERDTHKDGKVKWQLLYIMKQDDNDIKPPFFIQWEESDSVRTEKLKKYYQTQFSVETIIIKSTNRSQTVENWLKWYDMDIVEESENYTNLILKNDDIYFRIEDGKVTKYHTMIIKDSQATSPYSIFIRGAIYRFEPLV</sequence>
<evidence type="ECO:0000259" key="1">
    <source>
        <dbReference type="Pfam" id="PF13468"/>
    </source>
</evidence>
<proteinExistence type="predicted"/>
<dbReference type="PANTHER" id="PTHR40265:SF1">
    <property type="entry name" value="GLYOXALASE-LIKE DOMAIN-CONTAINING PROTEIN"/>
    <property type="match status" value="1"/>
</dbReference>
<dbReference type="AlphaFoldDB" id="A0A077UGE0"/>
<dbReference type="InterPro" id="IPR029068">
    <property type="entry name" value="Glyas_Bleomycin-R_OHBP_Dase"/>
</dbReference>
<accession>A0A077UGE0</accession>
<name>A0A077UGE0_9STAP</name>
<dbReference type="Gene3D" id="3.10.180.10">
    <property type="entry name" value="2,3-Dihydroxybiphenyl 1,2-Dioxygenase, domain 1"/>
    <property type="match status" value="1"/>
</dbReference>
<dbReference type="SUPFAM" id="SSF54593">
    <property type="entry name" value="Glyoxalase/Bleomycin resistance protein/Dihydroxybiphenyl dioxygenase"/>
    <property type="match status" value="1"/>
</dbReference>
<dbReference type="Gene3D" id="2.60.40.4320">
    <property type="match status" value="1"/>
</dbReference>
<evidence type="ECO:0000313" key="3">
    <source>
        <dbReference type="Proteomes" id="UP000044616"/>
    </source>
</evidence>